<feature type="domain" description="Protein kinase" evidence="1">
    <location>
        <begin position="22"/>
        <end position="200"/>
    </location>
</feature>
<dbReference type="RefSeq" id="WP_244753943.1">
    <property type="nucleotide sequence ID" value="NZ_CP095074.1"/>
</dbReference>
<dbReference type="Proteomes" id="UP000831880">
    <property type="component" value="Chromosome"/>
</dbReference>
<proteinExistence type="predicted"/>
<dbReference type="InterPro" id="IPR052396">
    <property type="entry name" value="Meiotic_Drive_Suppr_Kinase"/>
</dbReference>
<dbReference type="Gene3D" id="1.10.510.10">
    <property type="entry name" value="Transferase(Phosphotransferase) domain 1"/>
    <property type="match status" value="1"/>
</dbReference>
<keyword evidence="3" id="KW-1185">Reference proteome</keyword>
<dbReference type="GO" id="GO:0004674">
    <property type="term" value="F:protein serine/threonine kinase activity"/>
    <property type="evidence" value="ECO:0007669"/>
    <property type="project" value="UniProtKB-KW"/>
</dbReference>
<evidence type="ECO:0000313" key="2">
    <source>
        <dbReference type="EMBL" id="UOQ94294.1"/>
    </source>
</evidence>
<dbReference type="PANTHER" id="PTHR37171">
    <property type="entry name" value="SERINE/THREONINE-PROTEIN KINASE YRZF-RELATED"/>
    <property type="match status" value="1"/>
</dbReference>
<dbReference type="SUPFAM" id="SSF56112">
    <property type="entry name" value="Protein kinase-like (PK-like)"/>
    <property type="match status" value="1"/>
</dbReference>
<protein>
    <submittedName>
        <fullName evidence="2">Serine/threonine protein kinase</fullName>
    </submittedName>
</protein>
<keyword evidence="2" id="KW-0418">Kinase</keyword>
<dbReference type="InterPro" id="IPR000719">
    <property type="entry name" value="Prot_kinase_dom"/>
</dbReference>
<sequence length="200" mass="23507">MKPIKELILAIKFDKDQVIEIPSELQLIGQGRSAAVFRVVGSMQAVKVFYSEHHNLAEKEGKIYQQLSNYVYYPELIEVGDGYLVIEYLEGMTLYDCLVSGIPITPSMVDMVDEALNYARAKGLNPSDIHLRNIILTNDHKIKLIDVVRFTQKKECPHWPDLKRAYYSYYQRRFFPKRFPPFFIEMVIRLYRRRLLPIRS</sequence>
<evidence type="ECO:0000313" key="3">
    <source>
        <dbReference type="Proteomes" id="UP000831880"/>
    </source>
</evidence>
<keyword evidence="2" id="KW-0808">Transferase</keyword>
<reference evidence="2 3" key="1">
    <citation type="submission" date="2022-04" db="EMBL/GenBank/DDBJ databases">
        <title>Halobacillus sp. isolated from saltern.</title>
        <authorList>
            <person name="Won M."/>
            <person name="Lee C.-M."/>
            <person name="Woen H.-Y."/>
            <person name="Kwon S.-W."/>
        </authorList>
    </citation>
    <scope>NUCLEOTIDE SEQUENCE [LARGE SCALE GENOMIC DNA]</scope>
    <source>
        <strain evidence="2 3">SSTM10-2</strain>
    </source>
</reference>
<organism evidence="2 3">
    <name type="scientific">Halobacillus shinanisalinarum</name>
    <dbReference type="NCBI Taxonomy" id="2932258"/>
    <lineage>
        <taxon>Bacteria</taxon>
        <taxon>Bacillati</taxon>
        <taxon>Bacillota</taxon>
        <taxon>Bacilli</taxon>
        <taxon>Bacillales</taxon>
        <taxon>Bacillaceae</taxon>
        <taxon>Halobacillus</taxon>
    </lineage>
</organism>
<dbReference type="PROSITE" id="PS50011">
    <property type="entry name" value="PROTEIN_KINASE_DOM"/>
    <property type="match status" value="1"/>
</dbReference>
<evidence type="ECO:0000259" key="1">
    <source>
        <dbReference type="PROSITE" id="PS50011"/>
    </source>
</evidence>
<name>A0ABY4H1U9_9BACI</name>
<accession>A0ABY4H1U9</accession>
<dbReference type="EMBL" id="CP095074">
    <property type="protein sequence ID" value="UOQ94294.1"/>
    <property type="molecule type" value="Genomic_DNA"/>
</dbReference>
<gene>
    <name evidence="2" type="ORF">MUO14_04850</name>
</gene>
<keyword evidence="2" id="KW-0723">Serine/threonine-protein kinase</keyword>
<dbReference type="PANTHER" id="PTHR37171:SF1">
    <property type="entry name" value="SERINE_THREONINE-PROTEIN KINASE YRZF-RELATED"/>
    <property type="match status" value="1"/>
</dbReference>
<dbReference type="InterPro" id="IPR011009">
    <property type="entry name" value="Kinase-like_dom_sf"/>
</dbReference>